<dbReference type="Gene3D" id="3.80.10.10">
    <property type="entry name" value="Ribonuclease Inhibitor"/>
    <property type="match status" value="2"/>
</dbReference>
<evidence type="ECO:0000313" key="11">
    <source>
        <dbReference type="Proteomes" id="UP000827721"/>
    </source>
</evidence>
<dbReference type="InterPro" id="IPR051824">
    <property type="entry name" value="LRR_Rcpt-Like_S/T_Kinase"/>
</dbReference>
<dbReference type="Pfam" id="PF07714">
    <property type="entry name" value="PK_Tyr_Ser-Thr"/>
    <property type="match status" value="1"/>
</dbReference>
<dbReference type="Pfam" id="PF23598">
    <property type="entry name" value="LRR_14"/>
    <property type="match status" value="1"/>
</dbReference>
<evidence type="ECO:0000313" key="10">
    <source>
        <dbReference type="EMBL" id="KAH7548401.1"/>
    </source>
</evidence>
<evidence type="ECO:0000256" key="6">
    <source>
        <dbReference type="ARBA" id="ARBA00023136"/>
    </source>
</evidence>
<keyword evidence="5 7" id="KW-1133">Transmembrane helix</keyword>
<proteinExistence type="predicted"/>
<dbReference type="InterPro" id="IPR032675">
    <property type="entry name" value="LRR_dom_sf"/>
</dbReference>
<dbReference type="InterPro" id="IPR000719">
    <property type="entry name" value="Prot_kinase_dom"/>
</dbReference>
<keyword evidence="11" id="KW-1185">Reference proteome</keyword>
<dbReference type="PROSITE" id="PS51450">
    <property type="entry name" value="LRR"/>
    <property type="match status" value="1"/>
</dbReference>
<protein>
    <recommendedName>
        <fullName evidence="9">Protein kinase domain-containing protein</fullName>
    </recommendedName>
</protein>
<dbReference type="Gene3D" id="3.30.200.20">
    <property type="entry name" value="Phosphorylase Kinase, domain 1"/>
    <property type="match status" value="1"/>
</dbReference>
<evidence type="ECO:0000256" key="5">
    <source>
        <dbReference type="ARBA" id="ARBA00022989"/>
    </source>
</evidence>
<dbReference type="Gene3D" id="1.10.510.10">
    <property type="entry name" value="Transferase(Phosphotransferase) domain 1"/>
    <property type="match status" value="1"/>
</dbReference>
<dbReference type="PANTHER" id="PTHR48006:SF84">
    <property type="entry name" value="REPEAT TRANSMEMBRANE PROTEIN KINASE, PUTATIVE, EXPRESSED-RELATED"/>
    <property type="match status" value="1"/>
</dbReference>
<evidence type="ECO:0000256" key="3">
    <source>
        <dbReference type="ARBA" id="ARBA00022692"/>
    </source>
</evidence>
<evidence type="ECO:0000256" key="7">
    <source>
        <dbReference type="SAM" id="Phobius"/>
    </source>
</evidence>
<evidence type="ECO:0000256" key="8">
    <source>
        <dbReference type="SAM" id="SignalP"/>
    </source>
</evidence>
<dbReference type="InterPro" id="IPR001245">
    <property type="entry name" value="Ser-Thr/Tyr_kinase_cat_dom"/>
</dbReference>
<dbReference type="InterPro" id="IPR055414">
    <property type="entry name" value="LRR_R13L4/SHOC2-like"/>
</dbReference>
<dbReference type="InterPro" id="IPR001611">
    <property type="entry name" value="Leu-rich_rpt"/>
</dbReference>
<gene>
    <name evidence="10" type="ORF">JRO89_XS14G0120500</name>
</gene>
<evidence type="ECO:0000256" key="4">
    <source>
        <dbReference type="ARBA" id="ARBA00022737"/>
    </source>
</evidence>
<reference evidence="10 11" key="1">
    <citation type="submission" date="2021-02" db="EMBL/GenBank/DDBJ databases">
        <title>Plant Genome Project.</title>
        <authorList>
            <person name="Zhang R.-G."/>
        </authorList>
    </citation>
    <scope>NUCLEOTIDE SEQUENCE [LARGE SCALE GENOMIC DNA]</scope>
    <source>
        <tissue evidence="10">Leaves</tissue>
    </source>
</reference>
<organism evidence="10 11">
    <name type="scientific">Xanthoceras sorbifolium</name>
    <dbReference type="NCBI Taxonomy" id="99658"/>
    <lineage>
        <taxon>Eukaryota</taxon>
        <taxon>Viridiplantae</taxon>
        <taxon>Streptophyta</taxon>
        <taxon>Embryophyta</taxon>
        <taxon>Tracheophyta</taxon>
        <taxon>Spermatophyta</taxon>
        <taxon>Magnoliopsida</taxon>
        <taxon>eudicotyledons</taxon>
        <taxon>Gunneridae</taxon>
        <taxon>Pentapetalae</taxon>
        <taxon>rosids</taxon>
        <taxon>malvids</taxon>
        <taxon>Sapindales</taxon>
        <taxon>Sapindaceae</taxon>
        <taxon>Xanthoceroideae</taxon>
        <taxon>Xanthoceras</taxon>
    </lineage>
</organism>
<dbReference type="PROSITE" id="PS50011">
    <property type="entry name" value="PROTEIN_KINASE_DOM"/>
    <property type="match status" value="1"/>
</dbReference>
<dbReference type="PANTHER" id="PTHR48006">
    <property type="entry name" value="LEUCINE-RICH REPEAT-CONTAINING PROTEIN DDB_G0281931-RELATED"/>
    <property type="match status" value="1"/>
</dbReference>
<evidence type="ECO:0000256" key="1">
    <source>
        <dbReference type="ARBA" id="ARBA00004479"/>
    </source>
</evidence>
<dbReference type="SUPFAM" id="SSF56112">
    <property type="entry name" value="Protein kinase-like (PK-like)"/>
    <property type="match status" value="1"/>
</dbReference>
<evidence type="ECO:0000256" key="2">
    <source>
        <dbReference type="ARBA" id="ARBA00022614"/>
    </source>
</evidence>
<dbReference type="InterPro" id="IPR011009">
    <property type="entry name" value="Kinase-like_dom_sf"/>
</dbReference>
<keyword evidence="4" id="KW-0677">Repeat</keyword>
<name>A0ABQ8H4Z9_9ROSI</name>
<evidence type="ECO:0000259" key="9">
    <source>
        <dbReference type="PROSITE" id="PS50011"/>
    </source>
</evidence>
<feature type="signal peptide" evidence="8">
    <location>
        <begin position="1"/>
        <end position="29"/>
    </location>
</feature>
<feature type="transmembrane region" description="Helical" evidence="7">
    <location>
        <begin position="397"/>
        <end position="420"/>
    </location>
</feature>
<comment type="caution">
    <text evidence="10">The sequence shown here is derived from an EMBL/GenBank/DDBJ whole genome shotgun (WGS) entry which is preliminary data.</text>
</comment>
<accession>A0ABQ8H4Z9</accession>
<dbReference type="Proteomes" id="UP000827721">
    <property type="component" value="Unassembled WGS sequence"/>
</dbReference>
<keyword evidence="8" id="KW-0732">Signal</keyword>
<sequence length="848" mass="93908">MKVFMEKPYHHLLVLILLLLLLLSFHSSSKQLQPSQYETLVRIQKLLNNPPFLSIFDNSTDLCNFEPTPSLTIVCYQDNLTQLHMVGNNNGNGIQNFSTDSFFATLGGGLPSLKVLSLVSLGLWGPLPGSIGQLSSLEILNLSSNYFSGNIPVQLSLLRNLQTLVIDHNNCTGSVPGWLSSLQVLSFLSLKNNSLTGFLPNSITDLHNLRVVSLSENHLSGEVPDLHNLTNLQVLDLEGNYFGPHFPSLHNKLVTLVLRNNRFHFGIPVELGSYHYLQKLDISLNGFVGPFLTSLLSLPSITYLDIHKNKLSGMLFQNMSCSAALDYVDLSSNLLNGDLPTCLQLRGINKRLVLYSRNCLSNKNQVQNPKNLCHNEALAVKILPHKQMSKTPCSKSVLASSMVAGTVGGIAVLGIVLLVVRRFHDESRVKAPSTRSIMENVTTINTVKLLSDASNIFFSSAFVSLSYHHRSGYISQTMKLGASLPVYRTFALEELKEATNNFDASTLMSGGSHGQIYRGKLTDGTLVAIRSLRMRKRHNSQIYTHHIELISKLRHSHLVSALGHCLEYDTDASSVSNIYLIFEFIPSYGTLRSCICGQKITWIQRIAASIGVAKGIQFLHTGIVPGIFSNNIKTTDILLDQNLHVKIGSYNLPVLAETRRMGNAEISSPGRKANFSIRVQNEDKSDVYDIGVILLEIIVGRPIVSQNEVVVAKDILQVSITKGDAARKSIVDPEVMNECSDESLKTMMELCIMCLSNEPTDRPSIEDILWNLQFATQVQNSTHNNNQELIQESMVVAEWCWKRKSGGDQGGLLEYNNAKTASLCMNTILRNSYGNQRKSALEKLSEEA</sequence>
<feature type="chain" id="PRO_5045906883" description="Protein kinase domain-containing protein" evidence="8">
    <location>
        <begin position="30"/>
        <end position="848"/>
    </location>
</feature>
<dbReference type="SUPFAM" id="SSF52058">
    <property type="entry name" value="L domain-like"/>
    <property type="match status" value="1"/>
</dbReference>
<comment type="subcellular location">
    <subcellularLocation>
        <location evidence="1">Membrane</location>
        <topology evidence="1">Single-pass type I membrane protein</topology>
    </subcellularLocation>
</comment>
<keyword evidence="2" id="KW-0433">Leucine-rich repeat</keyword>
<feature type="domain" description="Protein kinase" evidence="9">
    <location>
        <begin position="502"/>
        <end position="774"/>
    </location>
</feature>
<keyword evidence="3 7" id="KW-0812">Transmembrane</keyword>
<dbReference type="EMBL" id="JAFEMO010000014">
    <property type="protein sequence ID" value="KAH7548401.1"/>
    <property type="molecule type" value="Genomic_DNA"/>
</dbReference>
<keyword evidence="6 7" id="KW-0472">Membrane</keyword>